<proteinExistence type="predicted"/>
<protein>
    <recommendedName>
        <fullName evidence="3">Head-to-tail stopper</fullName>
    </recommendedName>
</protein>
<dbReference type="AlphaFoldDB" id="A0A378V2Z8"/>
<gene>
    <name evidence="1" type="ORF">NCTC1542_05503</name>
</gene>
<dbReference type="Proteomes" id="UP000255389">
    <property type="component" value="Unassembled WGS sequence"/>
</dbReference>
<accession>A0A378V2Z8</accession>
<evidence type="ECO:0000313" key="1">
    <source>
        <dbReference type="EMBL" id="SUA04009.1"/>
    </source>
</evidence>
<name>A0A378V2Z8_MYCFO</name>
<evidence type="ECO:0008006" key="3">
    <source>
        <dbReference type="Google" id="ProtNLM"/>
    </source>
</evidence>
<reference evidence="1 2" key="1">
    <citation type="submission" date="2018-06" db="EMBL/GenBank/DDBJ databases">
        <authorList>
            <consortium name="Pathogen Informatics"/>
            <person name="Doyle S."/>
        </authorList>
    </citation>
    <scope>NUCLEOTIDE SEQUENCE [LARGE SCALE GENOMIC DNA]</scope>
    <source>
        <strain evidence="1 2">NCTC1542</strain>
    </source>
</reference>
<evidence type="ECO:0000313" key="2">
    <source>
        <dbReference type="Proteomes" id="UP000255389"/>
    </source>
</evidence>
<sequence>MSLLNRGTELVTVYPEELVEDKWGNKITRPSNVGVVCRAVVQPMTVYVGAESQNVGFETVSKYRLRLVDYPDLLGAQSAVEWQGKRYAIDGDPRQYNGSRRTAHVDYVMVRK</sequence>
<dbReference type="EMBL" id="UGQY01000004">
    <property type="protein sequence ID" value="SUA04009.1"/>
    <property type="molecule type" value="Genomic_DNA"/>
</dbReference>
<organism evidence="1 2">
    <name type="scientific">Mycolicibacterium fortuitum</name>
    <name type="common">Mycobacterium fortuitum</name>
    <dbReference type="NCBI Taxonomy" id="1766"/>
    <lineage>
        <taxon>Bacteria</taxon>
        <taxon>Bacillati</taxon>
        <taxon>Actinomycetota</taxon>
        <taxon>Actinomycetes</taxon>
        <taxon>Mycobacteriales</taxon>
        <taxon>Mycobacteriaceae</taxon>
        <taxon>Mycolicibacterium</taxon>
    </lineage>
</organism>